<feature type="compositionally biased region" description="Pro residues" evidence="1">
    <location>
        <begin position="228"/>
        <end position="244"/>
    </location>
</feature>
<protein>
    <submittedName>
        <fullName evidence="2">Uncharacterized protein</fullName>
    </submittedName>
</protein>
<proteinExistence type="predicted"/>
<evidence type="ECO:0000313" key="3">
    <source>
        <dbReference type="Proteomes" id="UP000324091"/>
    </source>
</evidence>
<feature type="region of interest" description="Disordered" evidence="1">
    <location>
        <begin position="935"/>
        <end position="968"/>
    </location>
</feature>
<evidence type="ECO:0000256" key="1">
    <source>
        <dbReference type="SAM" id="MobiDB-lite"/>
    </source>
</evidence>
<feature type="compositionally biased region" description="Basic and acidic residues" evidence="1">
    <location>
        <begin position="474"/>
        <end position="485"/>
    </location>
</feature>
<feature type="compositionally biased region" description="Basic and acidic residues" evidence="1">
    <location>
        <begin position="636"/>
        <end position="697"/>
    </location>
</feature>
<feature type="compositionally biased region" description="Polar residues" evidence="1">
    <location>
        <begin position="53"/>
        <end position="63"/>
    </location>
</feature>
<dbReference type="SUPFAM" id="SSF50044">
    <property type="entry name" value="SH3-domain"/>
    <property type="match status" value="1"/>
</dbReference>
<sequence>MDFKALRARFQDKEVLLKQPRIKSTLPEKPKVPPPPPPQSPTHYLPAGARPSLLTSINQTLESKTVAAPRVVFKKEKEESKKPLLLTKKDKSEGKLKKGKDKLTKGSKEKLDEEPKQKNDKDKKGSTAELVAATPPPKATTGKKGFLGFRKAKRDSALIQADSILDAPTSGDPGQAPLIPVPPDSGDTKPEQETSPSRALLPIMPPIPDAASPVEIAPPSSIPDCPAFTPPPAFIPDNPTPVAPTPVSETTLPEETPSLPVFIPPLQSETPPSPPSTLSTPPPSPNVSSPPTVGFTSSPAPPEPAAEAVSIDGVEVPPPVLDPPSIQSSPKAARPISALSALERAEDMSPGKRTLPCDLRIVTALEKARRKTTSQQNTPSTSYSTLPSGDLSPLNQSPTSSVPELPPIDYENRMRNTSPIPAEMNGSEHGQSFPALNDITEGGTYAIPEMFVVPPPPPMKFLTDPDSVSAAPEKPPRPPSRDLRHFLPPQPDDNDIPPPPPQFSETSSADIPAFEDLGSEAQTPELPGSDWGSRECTHLDTPDGQDTPDHFSNGLFTLAAEVPNQHAPLPESSFSTSQASSPQPGLQDQDYNGVSESTDTVSEEVSKFKKKGKTDGGKKRKGPPKNPYVETPLESNEEKSKTGRFSKNDKKAEGPDEKELKKKEKQRLEKEKKELKEKQERERKEQKEREKRENEMKKTFKITGQEETLYQATALVTAKGRKHDLPVKKGDHISIIRTTNCPKGKWLSRDSGNNYGYVSVEHVELDIKEMLELGKKVAKRQKSASSTTEMDNAGKRMSNHVPLSDSCKYLHVACHSACATHPAAARCRCSVTDDSEEWTGDEEELHSPHPQSEDHLTSISHTRTLSMPDMGNKDLSINHQHSHSDMSADNSNVQARQEALQKLATFFYPTKPVEPAASTESKTSPVLVMEEAVGLPGVSSSEEKGLNESESDMILLPPPELYADLTEE</sequence>
<dbReference type="GO" id="GO:0005886">
    <property type="term" value="C:plasma membrane"/>
    <property type="evidence" value="ECO:0007669"/>
    <property type="project" value="InterPro"/>
</dbReference>
<evidence type="ECO:0000313" key="2">
    <source>
        <dbReference type="EMBL" id="TWW57641.1"/>
    </source>
</evidence>
<accession>A0A5C6MU10</accession>
<comment type="caution">
    <text evidence="2">The sequence shown here is derived from an EMBL/GenBank/DDBJ whole genome shotgun (WGS) entry which is preliminary data.</text>
</comment>
<dbReference type="GO" id="GO:0072659">
    <property type="term" value="P:protein localization to plasma membrane"/>
    <property type="evidence" value="ECO:0007669"/>
    <property type="project" value="TreeGrafter"/>
</dbReference>
<name>A0A5C6MU10_9TELE</name>
<keyword evidence="3" id="KW-1185">Reference proteome</keyword>
<dbReference type="Proteomes" id="UP000324091">
    <property type="component" value="Chromosome 7"/>
</dbReference>
<feature type="compositionally biased region" description="Pro residues" evidence="1">
    <location>
        <begin position="271"/>
        <end position="285"/>
    </location>
</feature>
<dbReference type="GO" id="GO:0050852">
    <property type="term" value="P:T cell receptor signaling pathway"/>
    <property type="evidence" value="ECO:0007669"/>
    <property type="project" value="TreeGrafter"/>
</dbReference>
<feature type="compositionally biased region" description="Polar residues" evidence="1">
    <location>
        <begin position="875"/>
        <end position="895"/>
    </location>
</feature>
<dbReference type="EMBL" id="RHFK02000020">
    <property type="protein sequence ID" value="TWW57641.1"/>
    <property type="molecule type" value="Genomic_DNA"/>
</dbReference>
<dbReference type="Gene3D" id="2.30.30.40">
    <property type="entry name" value="SH3 Domains"/>
    <property type="match status" value="1"/>
</dbReference>
<feature type="compositionally biased region" description="Pro residues" evidence="1">
    <location>
        <begin position="488"/>
        <end position="502"/>
    </location>
</feature>
<feature type="region of interest" description="Disordered" evidence="1">
    <location>
        <begin position="16"/>
        <end position="338"/>
    </location>
</feature>
<dbReference type="GO" id="GO:0007229">
    <property type="term" value="P:integrin-mediated signaling pathway"/>
    <property type="evidence" value="ECO:0007669"/>
    <property type="project" value="InterPro"/>
</dbReference>
<feature type="compositionally biased region" description="Polar residues" evidence="1">
    <location>
        <begin position="582"/>
        <end position="592"/>
    </location>
</feature>
<dbReference type="InterPro" id="IPR036028">
    <property type="entry name" value="SH3-like_dom_sf"/>
</dbReference>
<dbReference type="PANTHER" id="PTHR16830">
    <property type="entry name" value="SH2 CONTAINING ADAPTOR PRAM-1 RELATED"/>
    <property type="match status" value="1"/>
</dbReference>
<dbReference type="PANTHER" id="PTHR16830:SF20">
    <property type="entry name" value="SI:CH211-188C16.1-RELATED"/>
    <property type="match status" value="1"/>
</dbReference>
<feature type="compositionally biased region" description="Low complexity" evidence="1">
    <location>
        <begin position="572"/>
        <end position="581"/>
    </location>
</feature>
<dbReference type="AlphaFoldDB" id="A0A5C6MU10"/>
<feature type="compositionally biased region" description="Basic and acidic residues" evidence="1">
    <location>
        <begin position="532"/>
        <end position="541"/>
    </location>
</feature>
<feature type="region of interest" description="Disordered" evidence="1">
    <location>
        <begin position="864"/>
        <end position="895"/>
    </location>
</feature>
<feature type="region of interest" description="Disordered" evidence="1">
    <location>
        <begin position="366"/>
        <end position="697"/>
    </location>
</feature>
<feature type="compositionally biased region" description="Polar residues" evidence="1">
    <location>
        <begin position="373"/>
        <end position="402"/>
    </location>
</feature>
<gene>
    <name evidence="2" type="ORF">D4764_07G0003600</name>
</gene>
<feature type="compositionally biased region" description="Basic and acidic residues" evidence="1">
    <location>
        <begin position="73"/>
        <end position="126"/>
    </location>
</feature>
<feature type="compositionally biased region" description="Basic residues" evidence="1">
    <location>
        <begin position="608"/>
        <end position="623"/>
    </location>
</feature>
<organism evidence="2 3">
    <name type="scientific">Takifugu flavidus</name>
    <name type="common">sansaifugu</name>
    <dbReference type="NCBI Taxonomy" id="433684"/>
    <lineage>
        <taxon>Eukaryota</taxon>
        <taxon>Metazoa</taxon>
        <taxon>Chordata</taxon>
        <taxon>Craniata</taxon>
        <taxon>Vertebrata</taxon>
        <taxon>Euteleostomi</taxon>
        <taxon>Actinopterygii</taxon>
        <taxon>Neopterygii</taxon>
        <taxon>Teleostei</taxon>
        <taxon>Neoteleostei</taxon>
        <taxon>Acanthomorphata</taxon>
        <taxon>Eupercaria</taxon>
        <taxon>Tetraodontiformes</taxon>
        <taxon>Tetradontoidea</taxon>
        <taxon>Tetraodontidae</taxon>
        <taxon>Takifugu</taxon>
    </lineage>
</organism>
<dbReference type="InterPro" id="IPR043443">
    <property type="entry name" value="FYB1/2-like"/>
</dbReference>
<reference evidence="2 3" key="1">
    <citation type="submission" date="2019-04" db="EMBL/GenBank/DDBJ databases">
        <title>Chromosome genome assembly for Takifugu flavidus.</title>
        <authorList>
            <person name="Xiao S."/>
        </authorList>
    </citation>
    <scope>NUCLEOTIDE SEQUENCE [LARGE SCALE GENOMIC DNA]</scope>
    <source>
        <strain evidence="2">HTHZ2018</strain>
        <tissue evidence="2">Muscle</tissue>
    </source>
</reference>
<dbReference type="FunFam" id="2.30.30.40:FF:000307">
    <property type="entry name" value="Predicted protein"/>
    <property type="match status" value="1"/>
</dbReference>